<keyword evidence="2" id="KW-1185">Reference proteome</keyword>
<evidence type="ECO:0008006" key="3">
    <source>
        <dbReference type="Google" id="ProtNLM"/>
    </source>
</evidence>
<sequence length="297" mass="34485">MSVVSGGKIIFCEGKATSLDYQLLNKVVDGIPGEKCTIIPAGSKFSFSSFAEGYFSRNQAVNQKYIVFRDRDFDVQPTPNCQLLQLGNRSINLTYRACVENYLLDPNLIHTYWVEKYKEKQENPKLSKWGHRDSPGIDLISEWIESSAKNLQAYQAVRWALGDLVNMSAARQQLKTTWTGNSGILPASLDLQDCQSEALGLINQFRQAVETATTEKFEESLAMYQNQFEQEKFWTQKQYLIWFHGKDIQKQMEMQKQLQQQKHHYISLTDFFRWGTNNFDITQYPDIMELRSRIEQL</sequence>
<dbReference type="Proteomes" id="UP001153719">
    <property type="component" value="Chromosome"/>
</dbReference>
<evidence type="ECO:0000313" key="2">
    <source>
        <dbReference type="Proteomes" id="UP001153719"/>
    </source>
</evidence>
<dbReference type="AlphaFoldDB" id="A0A9W4CW31"/>
<reference evidence="1" key="1">
    <citation type="submission" date="2020-09" db="EMBL/GenBank/DDBJ databases">
        <authorList>
            <person name="Blom J."/>
        </authorList>
    </citation>
    <scope>NUCLEOTIDE SEQUENCE</scope>
    <source>
        <strain evidence="1">No.713</strain>
    </source>
</reference>
<evidence type="ECO:0000313" key="1">
    <source>
        <dbReference type="EMBL" id="CAD5928270.1"/>
    </source>
</evidence>
<dbReference type="KEGG" id="ppsu:NO713_01118"/>
<organism evidence="1 2">
    <name type="scientific">Planktothrix pseudagardhii</name>
    <dbReference type="NCBI Taxonomy" id="132604"/>
    <lineage>
        <taxon>Bacteria</taxon>
        <taxon>Bacillati</taxon>
        <taxon>Cyanobacteriota</taxon>
        <taxon>Cyanophyceae</taxon>
        <taxon>Oscillatoriophycideae</taxon>
        <taxon>Oscillatoriales</taxon>
        <taxon>Microcoleaceae</taxon>
        <taxon>Planktothrix</taxon>
    </lineage>
</organism>
<accession>A0A9W4CW31</accession>
<proteinExistence type="predicted"/>
<dbReference type="RefSeq" id="WP_254173234.1">
    <property type="nucleotide sequence ID" value="NZ_LR882967.1"/>
</dbReference>
<gene>
    <name evidence="1" type="ORF">NO713_01118</name>
</gene>
<protein>
    <recommendedName>
        <fullName evidence="3">DUF4435 domain-containing protein</fullName>
    </recommendedName>
</protein>
<name>A0A9W4CW31_9CYAN</name>
<dbReference type="EMBL" id="LR882967">
    <property type="protein sequence ID" value="CAD5928270.1"/>
    <property type="molecule type" value="Genomic_DNA"/>
</dbReference>